<keyword evidence="2" id="KW-0418">Kinase</keyword>
<dbReference type="EMBL" id="FOAW01000005">
    <property type="protein sequence ID" value="SEL01952.1"/>
    <property type="molecule type" value="Genomic_DNA"/>
</dbReference>
<dbReference type="InterPro" id="IPR003594">
    <property type="entry name" value="HATPase_dom"/>
</dbReference>
<reference evidence="3" key="1">
    <citation type="submission" date="2016-10" db="EMBL/GenBank/DDBJ databases">
        <authorList>
            <person name="Varghese N."/>
            <person name="Submissions S."/>
        </authorList>
    </citation>
    <scope>NUCLEOTIDE SEQUENCE [LARGE SCALE GENOMIC DNA]</scope>
    <source>
        <strain evidence="3">DSM 44675</strain>
    </source>
</reference>
<feature type="domain" description="Histidine kinase/HSP90-like ATPase" evidence="1">
    <location>
        <begin position="22"/>
        <end position="121"/>
    </location>
</feature>
<sequence length="146" mass="16037">MSRAYAEEPEQQTGSDVELRLAARVDQLFLVRAVVTAITTHGDFDLDTIADLRLAVDEAATRLIRAVRPDALLSCRFRVHDRVFRFSGSTSTGAEEPVGGLDHGFGWHVLRTLTDDVSTGRGPDPDDESQHILTIEFSRRADGTTG</sequence>
<dbReference type="RefSeq" id="WP_072749786.1">
    <property type="nucleotide sequence ID" value="NZ_FOAW01000005.1"/>
</dbReference>
<organism evidence="2 3">
    <name type="scientific">Rhodococcus maanshanensis</name>
    <dbReference type="NCBI Taxonomy" id="183556"/>
    <lineage>
        <taxon>Bacteria</taxon>
        <taxon>Bacillati</taxon>
        <taxon>Actinomycetota</taxon>
        <taxon>Actinomycetes</taxon>
        <taxon>Mycobacteriales</taxon>
        <taxon>Nocardiaceae</taxon>
        <taxon>Rhodococcus</taxon>
    </lineage>
</organism>
<gene>
    <name evidence="2" type="ORF">SAMN05444583_105141</name>
</gene>
<evidence type="ECO:0000313" key="2">
    <source>
        <dbReference type="EMBL" id="SEL01952.1"/>
    </source>
</evidence>
<dbReference type="InterPro" id="IPR036890">
    <property type="entry name" value="HATPase_C_sf"/>
</dbReference>
<keyword evidence="2" id="KW-0808">Transferase</keyword>
<dbReference type="Proteomes" id="UP000198677">
    <property type="component" value="Unassembled WGS sequence"/>
</dbReference>
<evidence type="ECO:0000313" key="3">
    <source>
        <dbReference type="Proteomes" id="UP000198677"/>
    </source>
</evidence>
<keyword evidence="3" id="KW-1185">Reference proteome</keyword>
<accession>A0A1H7LSQ6</accession>
<proteinExistence type="predicted"/>
<name>A0A1H7LSQ6_9NOCA</name>
<dbReference type="Pfam" id="PF13581">
    <property type="entry name" value="HATPase_c_2"/>
    <property type="match status" value="1"/>
</dbReference>
<dbReference type="AlphaFoldDB" id="A0A1H7LSQ6"/>
<dbReference type="Gene3D" id="3.30.565.10">
    <property type="entry name" value="Histidine kinase-like ATPase, C-terminal domain"/>
    <property type="match status" value="1"/>
</dbReference>
<dbReference type="GO" id="GO:0016301">
    <property type="term" value="F:kinase activity"/>
    <property type="evidence" value="ECO:0007669"/>
    <property type="project" value="UniProtKB-KW"/>
</dbReference>
<evidence type="ECO:0000259" key="1">
    <source>
        <dbReference type="Pfam" id="PF13581"/>
    </source>
</evidence>
<protein>
    <submittedName>
        <fullName evidence="2">Serine/threonine-protein kinase RsbW</fullName>
    </submittedName>
</protein>